<dbReference type="RefSeq" id="WP_046823595.1">
    <property type="nucleotide sequence ID" value="NZ_LBBT01000252.1"/>
</dbReference>
<dbReference type="InterPro" id="IPR036388">
    <property type="entry name" value="WH-like_DNA-bd_sf"/>
</dbReference>
<dbReference type="Gene3D" id="3.40.50.2300">
    <property type="match status" value="1"/>
</dbReference>
<evidence type="ECO:0000256" key="3">
    <source>
        <dbReference type="ARBA" id="ARBA00023125"/>
    </source>
</evidence>
<comment type="function">
    <text evidence="5">May play the central regulatory role in sporulation. It may be an element of the effector pathway responsible for the activation of sporulation genes in response to nutritional stress. Spo0A may act in concert with spo0H (a sigma factor) to control the expression of some genes that are critical to the sporulation process.</text>
</comment>
<evidence type="ECO:0000313" key="11">
    <source>
        <dbReference type="Proteomes" id="UP000034407"/>
    </source>
</evidence>
<dbReference type="InterPro" id="IPR001789">
    <property type="entry name" value="Sig_transdc_resp-reg_receiver"/>
</dbReference>
<dbReference type="Pfam" id="PF00072">
    <property type="entry name" value="Response_reg"/>
    <property type="match status" value="1"/>
</dbReference>
<dbReference type="GO" id="GO:0032993">
    <property type="term" value="C:protein-DNA complex"/>
    <property type="evidence" value="ECO:0007669"/>
    <property type="project" value="TreeGrafter"/>
</dbReference>
<dbReference type="OrthoDB" id="9803564at2"/>
<proteinExistence type="predicted"/>
<keyword evidence="6" id="KW-0597">Phosphoprotein</keyword>
<protein>
    <recommendedName>
        <fullName evidence="1">Stage 0 sporulation protein A homolog</fullName>
    </recommendedName>
</protein>
<dbReference type="PROSITE" id="PS50110">
    <property type="entry name" value="RESPONSE_REGULATORY"/>
    <property type="match status" value="1"/>
</dbReference>
<evidence type="ECO:0000256" key="1">
    <source>
        <dbReference type="ARBA" id="ARBA00018672"/>
    </source>
</evidence>
<reference evidence="10 11" key="1">
    <citation type="submission" date="2015-04" db="EMBL/GenBank/DDBJ databases">
        <title>Microcin producing Clostridium sp. JC272T.</title>
        <authorList>
            <person name="Jyothsna T."/>
            <person name="Sasikala C."/>
            <person name="Ramana C."/>
        </authorList>
    </citation>
    <scope>NUCLEOTIDE SEQUENCE [LARGE SCALE GENOMIC DNA]</scope>
    <source>
        <strain evidence="10 11">JC272</strain>
    </source>
</reference>
<dbReference type="GO" id="GO:0000156">
    <property type="term" value="F:phosphorelay response regulator activity"/>
    <property type="evidence" value="ECO:0007669"/>
    <property type="project" value="TreeGrafter"/>
</dbReference>
<evidence type="ECO:0000259" key="9">
    <source>
        <dbReference type="PROSITE" id="PS51755"/>
    </source>
</evidence>
<dbReference type="SUPFAM" id="SSF46894">
    <property type="entry name" value="C-terminal effector domain of the bipartite response regulators"/>
    <property type="match status" value="1"/>
</dbReference>
<keyword evidence="11" id="KW-1185">Reference proteome</keyword>
<dbReference type="SMART" id="SM00862">
    <property type="entry name" value="Trans_reg_C"/>
    <property type="match status" value="1"/>
</dbReference>
<evidence type="ECO:0000256" key="2">
    <source>
        <dbReference type="ARBA" id="ARBA00023015"/>
    </source>
</evidence>
<sequence>MFNILIIEDDDTIAFGVKSFLSKSNYNVIHGENLKRGRELFKPDIDLILLDLNLPDGSGFEFCRYVKEIKDIPIIFLTINDEDSNMIKGLDMGGDDYITKPFKLSVLQSRISAVLRRSVKQQIQEDILCCKNIKVIKSQSRVYKNNQEVELTVGEYNLLLQLLENKNRTLTRSTLLENLWDVNGEFVNNNTLSVAIKRLREKLEDTSFIKTVRGIGYRLED</sequence>
<dbReference type="PROSITE" id="PS51755">
    <property type="entry name" value="OMPR_PHOB"/>
    <property type="match status" value="1"/>
</dbReference>
<dbReference type="PANTHER" id="PTHR48111:SF73">
    <property type="entry name" value="ALKALINE PHOSPHATASE SYNTHESIS TRANSCRIPTIONAL REGULATORY PROTEIN PHOP"/>
    <property type="match status" value="1"/>
</dbReference>
<dbReference type="CDD" id="cd00383">
    <property type="entry name" value="trans_reg_C"/>
    <property type="match status" value="1"/>
</dbReference>
<name>A0A0M3DGZ1_9FIRM</name>
<dbReference type="SMART" id="SM00448">
    <property type="entry name" value="REC"/>
    <property type="match status" value="1"/>
</dbReference>
<dbReference type="Pfam" id="PF00486">
    <property type="entry name" value="Trans_reg_C"/>
    <property type="match status" value="1"/>
</dbReference>
<dbReference type="InterPro" id="IPR011006">
    <property type="entry name" value="CheY-like_superfamily"/>
</dbReference>
<keyword evidence="4" id="KW-0804">Transcription</keyword>
<dbReference type="PATRIC" id="fig|1629550.3.peg.2012"/>
<evidence type="ECO:0000256" key="7">
    <source>
        <dbReference type="PROSITE-ProRule" id="PRU01091"/>
    </source>
</evidence>
<dbReference type="InterPro" id="IPR039420">
    <property type="entry name" value="WalR-like"/>
</dbReference>
<feature type="modified residue" description="4-aspartylphosphate" evidence="6">
    <location>
        <position position="51"/>
    </location>
</feature>
<feature type="DNA-binding region" description="OmpR/PhoB-type" evidence="7">
    <location>
        <begin position="125"/>
        <end position="221"/>
    </location>
</feature>
<evidence type="ECO:0000259" key="8">
    <source>
        <dbReference type="PROSITE" id="PS50110"/>
    </source>
</evidence>
<evidence type="ECO:0000313" key="10">
    <source>
        <dbReference type="EMBL" id="KKY00647.1"/>
    </source>
</evidence>
<feature type="domain" description="Response regulatory" evidence="8">
    <location>
        <begin position="3"/>
        <end position="115"/>
    </location>
</feature>
<evidence type="ECO:0000256" key="5">
    <source>
        <dbReference type="ARBA" id="ARBA00024867"/>
    </source>
</evidence>
<dbReference type="SUPFAM" id="SSF52172">
    <property type="entry name" value="CheY-like"/>
    <property type="match status" value="1"/>
</dbReference>
<dbReference type="Gene3D" id="6.10.250.690">
    <property type="match status" value="1"/>
</dbReference>
<gene>
    <name evidence="10" type="ORF">VN21_12845</name>
</gene>
<evidence type="ECO:0000256" key="4">
    <source>
        <dbReference type="ARBA" id="ARBA00023163"/>
    </source>
</evidence>
<dbReference type="Gene3D" id="1.10.10.10">
    <property type="entry name" value="Winged helix-like DNA-binding domain superfamily/Winged helix DNA-binding domain"/>
    <property type="match status" value="1"/>
</dbReference>
<accession>A0A0M3DGZ1</accession>
<comment type="caution">
    <text evidence="10">The sequence shown here is derived from an EMBL/GenBank/DDBJ whole genome shotgun (WGS) entry which is preliminary data.</text>
</comment>
<dbReference type="Proteomes" id="UP000034407">
    <property type="component" value="Unassembled WGS sequence"/>
</dbReference>
<dbReference type="GO" id="GO:0005829">
    <property type="term" value="C:cytosol"/>
    <property type="evidence" value="ECO:0007669"/>
    <property type="project" value="TreeGrafter"/>
</dbReference>
<dbReference type="EMBL" id="LBBT01000252">
    <property type="protein sequence ID" value="KKY00647.1"/>
    <property type="molecule type" value="Genomic_DNA"/>
</dbReference>
<organism evidence="10 11">
    <name type="scientific">Paraclostridium benzoelyticum</name>
    <dbReference type="NCBI Taxonomy" id="1629550"/>
    <lineage>
        <taxon>Bacteria</taxon>
        <taxon>Bacillati</taxon>
        <taxon>Bacillota</taxon>
        <taxon>Clostridia</taxon>
        <taxon>Peptostreptococcales</taxon>
        <taxon>Peptostreptococcaceae</taxon>
        <taxon>Paraclostridium</taxon>
    </lineage>
</organism>
<dbReference type="InterPro" id="IPR001867">
    <property type="entry name" value="OmpR/PhoB-type_DNA-bd"/>
</dbReference>
<evidence type="ECO:0000256" key="6">
    <source>
        <dbReference type="PROSITE-ProRule" id="PRU00169"/>
    </source>
</evidence>
<dbReference type="PANTHER" id="PTHR48111">
    <property type="entry name" value="REGULATOR OF RPOS"/>
    <property type="match status" value="1"/>
</dbReference>
<dbReference type="InterPro" id="IPR016032">
    <property type="entry name" value="Sig_transdc_resp-reg_C-effctor"/>
</dbReference>
<keyword evidence="3 7" id="KW-0238">DNA-binding</keyword>
<dbReference type="GO" id="GO:0000976">
    <property type="term" value="F:transcription cis-regulatory region binding"/>
    <property type="evidence" value="ECO:0007669"/>
    <property type="project" value="TreeGrafter"/>
</dbReference>
<dbReference type="GO" id="GO:0006355">
    <property type="term" value="P:regulation of DNA-templated transcription"/>
    <property type="evidence" value="ECO:0007669"/>
    <property type="project" value="InterPro"/>
</dbReference>
<dbReference type="AlphaFoldDB" id="A0A0M3DGZ1"/>
<feature type="domain" description="OmpR/PhoB-type" evidence="9">
    <location>
        <begin position="125"/>
        <end position="221"/>
    </location>
</feature>
<keyword evidence="2" id="KW-0805">Transcription regulation</keyword>